<sequence length="727" mass="78466">MKVVGYADKLSVEPGAAITFMVSSEPGRFSAQLVRLIHGDENPAGPGYKDVTISSTLDGEYEGGEQKLRTGSYLRAPSSAELDGARDLTVQTWICPTLPSKAVQTIVSRGGADGFALRLEDGRLTLRLGSASVSVDQTVRAGQWYFVAAVHDAATGRVLLTLEPSAGATSGLGARLDTVVDAAPTSGAGDVLVAAEVTAEGEVGNFYNGKIDAPKIFTRALGDDELAALRDDADTAPTDAVAAWDFSQGIDTWSVVDASGRGHDAEAVNKPARGMTGRNWTGREMSWKHAPSEYGAIHFHDDDLSDAAWTPSFEWTVPDDFRSGVYAVHLTSGDHEDYVPFYVVPPLGRPTADTAIILPVFSYLAYANEQMLGPTGVYSGQLAGYPRQPQDKYVVETGLRSLYDRHTDGSGVCYSSWLRPIVNMRPKYDMPFLDMGEGSPHQFNADLHLIDWLEQKGIEFDIITDLEVHRDGVSRLNDYRVVSTASHNEYWSEAMLDAGEAYVNGGGRFMYLSGNGMYWVTALDEATGTGVEIRRSGPAQRCWDAAPGEATLSSTGEPGGLWRFRGRAPQRWLGVGSIAEGGGVGRPYDRQPGSHDPRAAFIFEGIADDEQIGAFPCLVNSWGAAGFEICQTNPKLGTPEHTVVLASARDFDTSDWGVFSEELQLSAIWDGEIRADMVFIEYPNGGAVFGVGSISWCGSLSHNNYDNNVSRVTENVFRGFASETLPA</sequence>
<reference evidence="2 3" key="1">
    <citation type="submission" date="2021-01" db="EMBL/GenBank/DDBJ databases">
        <title>Genomics of switchgrass bacterial isolates.</title>
        <authorList>
            <person name="Shade A."/>
        </authorList>
    </citation>
    <scope>NUCLEOTIDE SEQUENCE [LARGE SCALE GENOMIC DNA]</scope>
    <source>
        <strain evidence="2 3">PvP111</strain>
    </source>
</reference>
<dbReference type="InterPro" id="IPR013320">
    <property type="entry name" value="ConA-like_dom_sf"/>
</dbReference>
<dbReference type="GO" id="GO:0050116">
    <property type="term" value="F:N,N-dimethylformamidase activity"/>
    <property type="evidence" value="ECO:0007669"/>
    <property type="project" value="UniProtKB-EC"/>
</dbReference>
<keyword evidence="3" id="KW-1185">Reference proteome</keyword>
<dbReference type="Pfam" id="PF20254">
    <property type="entry name" value="DMFA2_C"/>
    <property type="match status" value="1"/>
</dbReference>
<comment type="caution">
    <text evidence="2">The sequence shown here is derived from an EMBL/GenBank/DDBJ whole genome shotgun (WGS) entry which is preliminary data.</text>
</comment>
<protein>
    <submittedName>
        <fullName evidence="2">N,N-dimethylformamidase</fullName>
        <ecNumber evidence="2">3.5.1.56</ecNumber>
    </submittedName>
</protein>
<evidence type="ECO:0000313" key="2">
    <source>
        <dbReference type="EMBL" id="MBM7417371.1"/>
    </source>
</evidence>
<dbReference type="Pfam" id="PF13385">
    <property type="entry name" value="Laminin_G_3"/>
    <property type="match status" value="1"/>
</dbReference>
<dbReference type="EC" id="3.5.1.56" evidence="2"/>
<name>A0ABS2KZL0_9NOCA</name>
<dbReference type="SUPFAM" id="SSF49899">
    <property type="entry name" value="Concanavalin A-like lectins/glucanases"/>
    <property type="match status" value="1"/>
</dbReference>
<dbReference type="Gene3D" id="2.60.120.200">
    <property type="match status" value="1"/>
</dbReference>
<dbReference type="EMBL" id="JAFBBK010000001">
    <property type="protein sequence ID" value="MBM7417371.1"/>
    <property type="molecule type" value="Genomic_DNA"/>
</dbReference>
<dbReference type="Proteomes" id="UP000703038">
    <property type="component" value="Unassembled WGS sequence"/>
</dbReference>
<evidence type="ECO:0000259" key="1">
    <source>
        <dbReference type="Pfam" id="PF20254"/>
    </source>
</evidence>
<proteinExistence type="predicted"/>
<feature type="domain" description="N,N-dimethylformamidase beta subunit-like C-terminal" evidence="1">
    <location>
        <begin position="274"/>
        <end position="707"/>
    </location>
</feature>
<evidence type="ECO:0000313" key="3">
    <source>
        <dbReference type="Proteomes" id="UP000703038"/>
    </source>
</evidence>
<dbReference type="InterPro" id="IPR046540">
    <property type="entry name" value="DMFA2_C"/>
</dbReference>
<dbReference type="RefSeq" id="WP_204870008.1">
    <property type="nucleotide sequence ID" value="NZ_JAFBBK010000001.1"/>
</dbReference>
<keyword evidence="2" id="KW-0378">Hydrolase</keyword>
<accession>A0ABS2KZL0</accession>
<gene>
    <name evidence="2" type="ORF">JOE42_004104</name>
</gene>
<organism evidence="2 3">
    <name type="scientific">Rhodococcoides corynebacterioides</name>
    <dbReference type="NCBI Taxonomy" id="53972"/>
    <lineage>
        <taxon>Bacteria</taxon>
        <taxon>Bacillati</taxon>
        <taxon>Actinomycetota</taxon>
        <taxon>Actinomycetes</taxon>
        <taxon>Mycobacteriales</taxon>
        <taxon>Nocardiaceae</taxon>
        <taxon>Rhodococcoides</taxon>
    </lineage>
</organism>